<organism evidence="5 6">
    <name type="scientific">Cerrena zonata</name>
    <dbReference type="NCBI Taxonomy" id="2478898"/>
    <lineage>
        <taxon>Eukaryota</taxon>
        <taxon>Fungi</taxon>
        <taxon>Dikarya</taxon>
        <taxon>Basidiomycota</taxon>
        <taxon>Agaricomycotina</taxon>
        <taxon>Agaricomycetes</taxon>
        <taxon>Polyporales</taxon>
        <taxon>Cerrenaceae</taxon>
        <taxon>Cerrena</taxon>
    </lineage>
</organism>
<dbReference type="Gene3D" id="2.100.10.30">
    <property type="entry name" value="Jacalin-like lectin domain"/>
    <property type="match status" value="1"/>
</dbReference>
<gene>
    <name evidence="5" type="ORF">QCA50_001618</name>
</gene>
<dbReference type="Pfam" id="PF07938">
    <property type="entry name" value="Fungal_lectin"/>
    <property type="match status" value="1"/>
</dbReference>
<dbReference type="AlphaFoldDB" id="A0AAW0GP44"/>
<dbReference type="SUPFAM" id="SSF51101">
    <property type="entry name" value="Mannose-binding lectins"/>
    <property type="match status" value="1"/>
</dbReference>
<dbReference type="EMBL" id="JASBNA010000002">
    <property type="protein sequence ID" value="KAK7694432.1"/>
    <property type="molecule type" value="Genomic_DNA"/>
</dbReference>
<keyword evidence="6" id="KW-1185">Reference proteome</keyword>
<dbReference type="Gene3D" id="2.120.10.70">
    <property type="entry name" value="Fucose-specific lectin"/>
    <property type="match status" value="1"/>
</dbReference>
<dbReference type="InterPro" id="IPR001229">
    <property type="entry name" value="Jacalin-like_lectin_dom"/>
</dbReference>
<evidence type="ECO:0000256" key="3">
    <source>
        <dbReference type="SAM" id="MobiDB-lite"/>
    </source>
</evidence>
<dbReference type="PROSITE" id="PS51752">
    <property type="entry name" value="JACALIN_LECTIN"/>
    <property type="match status" value="1"/>
</dbReference>
<dbReference type="InterPro" id="IPR012475">
    <property type="entry name" value="Fungal_lectin"/>
</dbReference>
<evidence type="ECO:0000313" key="6">
    <source>
        <dbReference type="Proteomes" id="UP001385951"/>
    </source>
</evidence>
<accession>A0AAW0GP44</accession>
<comment type="caution">
    <text evidence="5">The sequence shown here is derived from an EMBL/GenBank/DDBJ whole genome shotgun (WGS) entry which is preliminary data.</text>
</comment>
<feature type="coiled-coil region" evidence="2">
    <location>
        <begin position="663"/>
        <end position="697"/>
    </location>
</feature>
<proteinExistence type="inferred from homology"/>
<feature type="domain" description="Jacalin-type lectin" evidence="4">
    <location>
        <begin position="309"/>
        <end position="449"/>
    </location>
</feature>
<evidence type="ECO:0000259" key="4">
    <source>
        <dbReference type="PROSITE" id="PS51752"/>
    </source>
</evidence>
<evidence type="ECO:0000256" key="1">
    <source>
        <dbReference type="ARBA" id="ARBA00009042"/>
    </source>
</evidence>
<sequence>MPVHLRSSTLTAAACNSGIRVYTKTKEGDVREGCNDTTEWQLLQAHRSGDTRILDLGDGWFPGELRFHCSPDSTLCAIAWDGWSQSVFYQTEDGCIRERMHLNYWEETSFVQPDCMMGTNLAAVYSHAAEHIYLFFQDNNGYLCYRHATWFEWSPAVRLQKAAKCTGIGATSWEDCEEIRVYFQDENNVVREYCGGRDYTNWSLGGYTHQCSIPIGDIAAVSWLANGGAEIRIYFQEENCDIIEWCHSYYGRWALGDFRHAALPNSDIIAYIRNPGGNHHICVMWAGQDQTLWQKVDPEGYGWLKETPIAFLQATGRFFGSWTGTSFTDNSSNVDRKVIRQLRIQCGEYIDGLALDFTDGSSTEWHGGRGGNHYTYTLDGGEDFISIRVMADKSYVNGLQFITSKGRESMWYGSRSGVSSNWELDGRALAGFMGSTGRYINGLMPFWSERYSPATLTNLQSCITEGEHIRKEIELASTRCAQLRHQTEQLQHDIEVGLRAPADRAIQGVGVLCGTIQDLYDETQKAVVLQNLEIQRLVKVCKGQAAVVAQRFKDLHDESTKMMNASGELSLECTAKLGESETRMTRLNHLQSVADGLKKGAEVRADTMRDKQRDAQNSANNASETKREAERKRRSAETARTIRDIFTLGLGRLGDWFGLDEAVDYANKLVESCQRNLERAQQDMRDAQNTLSNISSEVNRFIQLHSNIDSYKQDIQGVMRAVIALREKNMQLQNTSLDLSLFLSGLVARSETIQTKFTAAQFAKAIISVEQLLITPTNVRGLIRDNPTKLESTMEMIAKSDAVAEAIEDMM</sequence>
<name>A0AAW0GP44_9APHY</name>
<dbReference type="Gene3D" id="2.40.128.190">
    <property type="match status" value="1"/>
</dbReference>
<reference evidence="5 6" key="1">
    <citation type="submission" date="2022-09" db="EMBL/GenBank/DDBJ databases">
        <authorList>
            <person name="Palmer J.M."/>
        </authorList>
    </citation>
    <scope>NUCLEOTIDE SEQUENCE [LARGE SCALE GENOMIC DNA]</scope>
    <source>
        <strain evidence="5 6">DSM 7382</strain>
    </source>
</reference>
<dbReference type="SMART" id="SM00915">
    <property type="entry name" value="Jacalin"/>
    <property type="match status" value="1"/>
</dbReference>
<dbReference type="CDD" id="cd09302">
    <property type="entry name" value="Jacalin_like"/>
    <property type="match status" value="1"/>
</dbReference>
<feature type="region of interest" description="Disordered" evidence="3">
    <location>
        <begin position="608"/>
        <end position="636"/>
    </location>
</feature>
<keyword evidence="2" id="KW-0175">Coiled coil</keyword>
<evidence type="ECO:0000256" key="2">
    <source>
        <dbReference type="SAM" id="Coils"/>
    </source>
</evidence>
<dbReference type="Proteomes" id="UP001385951">
    <property type="component" value="Unassembled WGS sequence"/>
</dbReference>
<dbReference type="SUPFAM" id="SSF89372">
    <property type="entry name" value="Fucose-specific lectin"/>
    <property type="match status" value="1"/>
</dbReference>
<evidence type="ECO:0000313" key="5">
    <source>
        <dbReference type="EMBL" id="KAK7694432.1"/>
    </source>
</evidence>
<dbReference type="Pfam" id="PF01419">
    <property type="entry name" value="Jacalin"/>
    <property type="match status" value="1"/>
</dbReference>
<feature type="compositionally biased region" description="Basic and acidic residues" evidence="3">
    <location>
        <begin position="624"/>
        <end position="636"/>
    </location>
</feature>
<protein>
    <recommendedName>
        <fullName evidence="4">Jacalin-type lectin domain-containing protein</fullName>
    </recommendedName>
</protein>
<comment type="similarity">
    <text evidence="1">Belongs to the fungal fucose-specific lectin family.</text>
</comment>
<dbReference type="InterPro" id="IPR036404">
    <property type="entry name" value="Jacalin-like_lectin_dom_sf"/>
</dbReference>